<dbReference type="EMBL" id="GU244497">
    <property type="protein sequence ID" value="ADO67266.1"/>
    <property type="molecule type" value="Genomic_DNA"/>
</dbReference>
<gene>
    <name evidence="1" type="ORF">crov233</name>
</gene>
<evidence type="ECO:0000313" key="2">
    <source>
        <dbReference type="Proteomes" id="UP000029781"/>
    </source>
</evidence>
<accession>E3T503</accession>
<reference evidence="1 2" key="1">
    <citation type="journal article" date="2010" name="Proc. Natl. Acad. Sci. U.S.A.">
        <title>Giant virus with a remarkable complement of genes infects marine zooplankton.</title>
        <authorList>
            <person name="Fischer M.G."/>
            <person name="Allen M.J."/>
            <person name="Wilson W.H."/>
            <person name="Suttle C.A."/>
        </authorList>
    </citation>
    <scope>NUCLEOTIDE SEQUENCE [LARGE SCALE GENOMIC DNA]</scope>
    <source>
        <strain evidence="1 2">BV-PW1</strain>
    </source>
</reference>
<dbReference type="Proteomes" id="UP000029781">
    <property type="component" value="Segment"/>
</dbReference>
<name>E3T503_CROVB</name>
<dbReference type="GeneID" id="9887635"/>
<dbReference type="KEGG" id="vg:9887635"/>
<keyword evidence="2" id="KW-1185">Reference proteome</keyword>
<sequence length="254" mass="30278">MLKFIDGTFKLPTYLEPYVKNNPDKNLTDLSDLNISVLDFPNEILKNFILSNKFPINISSKNLENLDKIAHKYGMTGIINYKKNIWKTLKYTREGCVNNEHHYYFEGTFNNVLSLDFCDFIDNPLDFNKHAIYDEDLSDQYINCSVKKIKYYVKQFQKKYKEYKENKDNLNNIAYWKELNAMEKACYIYSWNECSTREHTTFEEYIKEKELYEVPALPFLGMLRFRNIEYTGDLIVGNDYYDDTLTIHGPPFLF</sequence>
<dbReference type="RefSeq" id="YP_003969865.1">
    <property type="nucleotide sequence ID" value="NC_014637.1"/>
</dbReference>
<evidence type="ECO:0000313" key="1">
    <source>
        <dbReference type="EMBL" id="ADO67266.1"/>
    </source>
</evidence>
<organism evidence="1 2">
    <name type="scientific">Cafeteria roenbergensis virus (strain BV-PW1)</name>
    <name type="common">CroV</name>
    <dbReference type="NCBI Taxonomy" id="693272"/>
    <lineage>
        <taxon>Viruses</taxon>
        <taxon>Varidnaviria</taxon>
        <taxon>Bamfordvirae</taxon>
        <taxon>Nucleocytoviricota</taxon>
        <taxon>Megaviricetes</taxon>
        <taxon>Imitervirales</taxon>
        <taxon>Mimiviridae</taxon>
        <taxon>Aliimimivirinae</taxon>
        <taxon>Rheavirus</taxon>
        <taxon>Rheavirus sinusmexicani</taxon>
    </lineage>
</organism>
<protein>
    <submittedName>
        <fullName evidence="1">Uncharacterized protein</fullName>
    </submittedName>
</protein>
<proteinExistence type="predicted"/>
<organismHost>
    <name type="scientific">Cafeteria roenbergensis</name>
    <name type="common">Marine flagellate</name>
    <dbReference type="NCBI Taxonomy" id="33653"/>
</organismHost>